<dbReference type="SMART" id="SM00422">
    <property type="entry name" value="HTH_MERR"/>
    <property type="match status" value="1"/>
</dbReference>
<feature type="coiled-coil region" evidence="2">
    <location>
        <begin position="74"/>
        <end position="101"/>
    </location>
</feature>
<protein>
    <submittedName>
        <fullName evidence="5">DNA-binding transcriptional MerR regulator</fullName>
    </submittedName>
</protein>
<dbReference type="OrthoDB" id="5345718at2"/>
<evidence type="ECO:0000256" key="3">
    <source>
        <dbReference type="SAM" id="MobiDB-lite"/>
    </source>
</evidence>
<dbReference type="Proteomes" id="UP000256727">
    <property type="component" value="Unassembled WGS sequence"/>
</dbReference>
<feature type="region of interest" description="Disordered" evidence="3">
    <location>
        <begin position="169"/>
        <end position="207"/>
    </location>
</feature>
<keyword evidence="2" id="KW-0175">Coiled coil</keyword>
<reference evidence="5 6" key="1">
    <citation type="submission" date="2018-07" db="EMBL/GenBank/DDBJ databases">
        <title>Sequencing the genomes of 1000 actinobacteria strains.</title>
        <authorList>
            <person name="Klenk H.-P."/>
        </authorList>
    </citation>
    <scope>NUCLEOTIDE SEQUENCE [LARGE SCALE GENOMIC DNA]</scope>
    <source>
        <strain evidence="5 6">DSM 14442</strain>
    </source>
</reference>
<dbReference type="InterPro" id="IPR047057">
    <property type="entry name" value="MerR_fam"/>
</dbReference>
<evidence type="ECO:0000259" key="4">
    <source>
        <dbReference type="PROSITE" id="PS50937"/>
    </source>
</evidence>
<dbReference type="InterPro" id="IPR000551">
    <property type="entry name" value="MerR-type_HTH_dom"/>
</dbReference>
<evidence type="ECO:0000313" key="6">
    <source>
        <dbReference type="Proteomes" id="UP000256727"/>
    </source>
</evidence>
<proteinExistence type="predicted"/>
<dbReference type="PANTHER" id="PTHR30204:SF58">
    <property type="entry name" value="HTH-TYPE TRANSCRIPTIONAL REGULATOR YFMP"/>
    <property type="match status" value="1"/>
</dbReference>
<dbReference type="CDD" id="cd04766">
    <property type="entry name" value="HTH_HspR"/>
    <property type="match status" value="1"/>
</dbReference>
<accession>A0A3D9LEH2</accession>
<dbReference type="PROSITE" id="PS50937">
    <property type="entry name" value="HTH_MERR_2"/>
    <property type="match status" value="1"/>
</dbReference>
<dbReference type="EMBL" id="QREH01000001">
    <property type="protein sequence ID" value="REE04074.1"/>
    <property type="molecule type" value="Genomic_DNA"/>
</dbReference>
<dbReference type="NCBIfam" id="NF047375">
    <property type="entry name" value="HeatShock_HspR"/>
    <property type="match status" value="1"/>
</dbReference>
<sequence>MTTFWEEPIYVISVAAELADMHPQTLRQYDRIGLVVPQRQGGRQRRYSRQDVDRLRTIQQLSRDGVSLEGIRRVVELQGEVEQLQNTVAELAGQIQAFQAYARYPRVFTAGATGDVTSTFDAGSEGSQHASRARDAETAATIERARRAARWRRPAAALTAAPGIFEITAGPGPASGSTVGSRHYPAERSEPRPGTTTSTVRIWKRQG</sequence>
<dbReference type="SUPFAM" id="SSF46955">
    <property type="entry name" value="Putative DNA-binding domain"/>
    <property type="match status" value="1"/>
</dbReference>
<keyword evidence="6" id="KW-1185">Reference proteome</keyword>
<dbReference type="Gene3D" id="1.10.1660.10">
    <property type="match status" value="1"/>
</dbReference>
<dbReference type="AlphaFoldDB" id="A0A3D9LEH2"/>
<comment type="caution">
    <text evidence="5">The sequence shown here is derived from an EMBL/GenBank/DDBJ whole genome shotgun (WGS) entry which is preliminary data.</text>
</comment>
<feature type="domain" description="HTH merR-type" evidence="4">
    <location>
        <begin position="9"/>
        <end position="77"/>
    </location>
</feature>
<keyword evidence="1 5" id="KW-0238">DNA-binding</keyword>
<name>A0A3D9LEH2_9MICC</name>
<dbReference type="GO" id="GO:0003677">
    <property type="term" value="F:DNA binding"/>
    <property type="evidence" value="ECO:0007669"/>
    <property type="project" value="UniProtKB-KW"/>
</dbReference>
<dbReference type="GO" id="GO:0003700">
    <property type="term" value="F:DNA-binding transcription factor activity"/>
    <property type="evidence" value="ECO:0007669"/>
    <property type="project" value="InterPro"/>
</dbReference>
<evidence type="ECO:0000256" key="1">
    <source>
        <dbReference type="ARBA" id="ARBA00023125"/>
    </source>
</evidence>
<organism evidence="5 6">
    <name type="scientific">Citricoccus muralis</name>
    <dbReference type="NCBI Taxonomy" id="169134"/>
    <lineage>
        <taxon>Bacteria</taxon>
        <taxon>Bacillati</taxon>
        <taxon>Actinomycetota</taxon>
        <taxon>Actinomycetes</taxon>
        <taxon>Micrococcales</taxon>
        <taxon>Micrococcaceae</taxon>
        <taxon>Citricoccus</taxon>
    </lineage>
</organism>
<evidence type="ECO:0000313" key="5">
    <source>
        <dbReference type="EMBL" id="REE04074.1"/>
    </source>
</evidence>
<dbReference type="PANTHER" id="PTHR30204">
    <property type="entry name" value="REDOX-CYCLING DRUG-SENSING TRANSCRIPTIONAL ACTIVATOR SOXR"/>
    <property type="match status" value="1"/>
</dbReference>
<dbReference type="InterPro" id="IPR009061">
    <property type="entry name" value="DNA-bd_dom_put_sf"/>
</dbReference>
<gene>
    <name evidence="5" type="ORF">C8E99_1899</name>
</gene>
<dbReference type="Pfam" id="PF13411">
    <property type="entry name" value="MerR_1"/>
    <property type="match status" value="1"/>
</dbReference>
<evidence type="ECO:0000256" key="2">
    <source>
        <dbReference type="SAM" id="Coils"/>
    </source>
</evidence>